<dbReference type="EMBL" id="BDCX01000008">
    <property type="protein sequence ID" value="GAT67846.1"/>
    <property type="molecule type" value="Genomic_DNA"/>
</dbReference>
<dbReference type="Gene3D" id="3.40.50.720">
    <property type="entry name" value="NAD(P)-binding Rossmann-like Domain"/>
    <property type="match status" value="1"/>
</dbReference>
<dbReference type="NCBIfam" id="NF004846">
    <property type="entry name" value="PRK06197.1"/>
    <property type="match status" value="1"/>
</dbReference>
<dbReference type="InterPro" id="IPR036291">
    <property type="entry name" value="NAD(P)-bd_dom_sf"/>
</dbReference>
<dbReference type="PANTHER" id="PTHR43157:SF54">
    <property type="entry name" value="RETINOL DEHYDROGENASE 12-LIKE ISOFORM X1-RELATED"/>
    <property type="match status" value="1"/>
</dbReference>
<keyword evidence="3" id="KW-1185">Reference proteome</keyword>
<keyword evidence="1" id="KW-0560">Oxidoreductase</keyword>
<evidence type="ECO:0000313" key="2">
    <source>
        <dbReference type="EMBL" id="GAT67846.1"/>
    </source>
</evidence>
<reference evidence="3" key="2">
    <citation type="submission" date="2016-04" db="EMBL/GenBank/DDBJ databases">
        <title>Planomonospora sphaerica JCM9374 whole genome shotgun sequence.</title>
        <authorList>
            <person name="Suzuki T."/>
            <person name="Dohra H."/>
            <person name="Kodani S."/>
        </authorList>
    </citation>
    <scope>NUCLEOTIDE SEQUENCE [LARGE SCALE GENOMIC DNA]</scope>
    <source>
        <strain evidence="3">JCM 9374</strain>
    </source>
</reference>
<dbReference type="STRING" id="161355.PS9374_03506"/>
<dbReference type="OrthoDB" id="4577644at2"/>
<gene>
    <name evidence="2" type="ORF">PS9374_03506</name>
</gene>
<dbReference type="InterPro" id="IPR002347">
    <property type="entry name" value="SDR_fam"/>
</dbReference>
<organism evidence="2 3">
    <name type="scientific">Planomonospora sphaerica</name>
    <dbReference type="NCBI Taxonomy" id="161355"/>
    <lineage>
        <taxon>Bacteria</taxon>
        <taxon>Bacillati</taxon>
        <taxon>Actinomycetota</taxon>
        <taxon>Actinomycetes</taxon>
        <taxon>Streptosporangiales</taxon>
        <taxon>Streptosporangiaceae</taxon>
        <taxon>Planomonospora</taxon>
    </lineage>
</organism>
<comment type="caution">
    <text evidence="2">The sequence shown here is derived from an EMBL/GenBank/DDBJ whole genome shotgun (WGS) entry which is preliminary data.</text>
</comment>
<protein>
    <submittedName>
        <fullName evidence="2">Short-chain dehydrogenase</fullName>
    </submittedName>
</protein>
<dbReference type="SUPFAM" id="SSF51735">
    <property type="entry name" value="NAD(P)-binding Rossmann-fold domains"/>
    <property type="match status" value="1"/>
</dbReference>
<proteinExistence type="predicted"/>
<name>A0A161LP47_9ACTN</name>
<dbReference type="RefSeq" id="WP_068897898.1">
    <property type="nucleotide sequence ID" value="NZ_BDCX01000008.1"/>
</dbReference>
<dbReference type="Pfam" id="PF00106">
    <property type="entry name" value="adh_short"/>
    <property type="match status" value="1"/>
</dbReference>
<sequence>MARWTAADIPDLTGRNAVVTGASEGVGFHTALELARHGARVVLASRDRGRGEATAARIRAETGGGAAEWLALDLGDLASIDRFAAGLTAARGGLEGLDLLVNNAGVMALPRQTTADGFERQFGVNHLGHFALTGLLLPELLARPGARVVTVTSGLHRSGRMDFDDLMGERRYGKFSAYTQSKLANVLFALELHRRATAAGTDLVSAIAHPGVARTNLARTGDPLRGLLVTLAKLPAQPAAAGALPQLYAAAAPGVGGGDFFGPDGFAERRGHPTEVRPAARALDRDAARRLWEASEELTGVRFSAFDRDGVRP</sequence>
<evidence type="ECO:0000256" key="1">
    <source>
        <dbReference type="ARBA" id="ARBA00023002"/>
    </source>
</evidence>
<dbReference type="AlphaFoldDB" id="A0A161LP47"/>
<evidence type="ECO:0000313" key="3">
    <source>
        <dbReference type="Proteomes" id="UP000077701"/>
    </source>
</evidence>
<dbReference type="PANTHER" id="PTHR43157">
    <property type="entry name" value="PHOSPHATIDYLINOSITOL-GLYCAN BIOSYNTHESIS CLASS F PROTEIN-RELATED"/>
    <property type="match status" value="1"/>
</dbReference>
<dbReference type="Proteomes" id="UP000077701">
    <property type="component" value="Unassembled WGS sequence"/>
</dbReference>
<dbReference type="PRINTS" id="PR00081">
    <property type="entry name" value="GDHRDH"/>
</dbReference>
<accession>A0A161LP47</accession>
<dbReference type="GO" id="GO:0016491">
    <property type="term" value="F:oxidoreductase activity"/>
    <property type="evidence" value="ECO:0007669"/>
    <property type="project" value="UniProtKB-KW"/>
</dbReference>
<reference evidence="2 3" key="1">
    <citation type="journal article" date="2016" name="Genome Announc.">
        <title>Draft Genome Sequence of Planomonospora sphaerica JCM9374, a Rare Actinomycete.</title>
        <authorList>
            <person name="Dohra H."/>
            <person name="Suzuki T."/>
            <person name="Inoue Y."/>
            <person name="Kodani S."/>
        </authorList>
    </citation>
    <scope>NUCLEOTIDE SEQUENCE [LARGE SCALE GENOMIC DNA]</scope>
    <source>
        <strain evidence="2 3">JCM 9374</strain>
    </source>
</reference>